<gene>
    <name evidence="1" type="ORF">AWB65_05382</name>
</gene>
<organism evidence="1 2">
    <name type="scientific">Caballeronia humi</name>
    <dbReference type="NCBI Taxonomy" id="326474"/>
    <lineage>
        <taxon>Bacteria</taxon>
        <taxon>Pseudomonadati</taxon>
        <taxon>Pseudomonadota</taxon>
        <taxon>Betaproteobacteria</taxon>
        <taxon>Burkholderiales</taxon>
        <taxon>Burkholderiaceae</taxon>
        <taxon>Caballeronia</taxon>
    </lineage>
</organism>
<comment type="caution">
    <text evidence="1">The sequence shown here is derived from an EMBL/GenBank/DDBJ whole genome shotgun (WGS) entry which is preliminary data.</text>
</comment>
<keyword evidence="2" id="KW-1185">Reference proteome</keyword>
<dbReference type="Proteomes" id="UP000054977">
    <property type="component" value="Unassembled WGS sequence"/>
</dbReference>
<reference evidence="1" key="1">
    <citation type="submission" date="2016-01" db="EMBL/GenBank/DDBJ databases">
        <authorList>
            <person name="Peeters C."/>
        </authorList>
    </citation>
    <scope>NUCLEOTIDE SEQUENCE [LARGE SCALE GENOMIC DNA]</scope>
    <source>
        <strain evidence="1">LMG 22934</strain>
    </source>
</reference>
<dbReference type="EMBL" id="FCNW02000043">
    <property type="protein sequence ID" value="SAL59853.1"/>
    <property type="molecule type" value="Genomic_DNA"/>
</dbReference>
<evidence type="ECO:0000313" key="2">
    <source>
        <dbReference type="Proteomes" id="UP000054977"/>
    </source>
</evidence>
<dbReference type="STRING" id="326474.AWB65_05382"/>
<evidence type="ECO:0000313" key="1">
    <source>
        <dbReference type="EMBL" id="SAL59853.1"/>
    </source>
</evidence>
<accession>A0A158IUB9</accession>
<sequence>MPVPDSVGRVAAAMNLGTRDPQVGLDKMASKFMPKFRKAALDLPITLLNLRRLDVFEKKAGDLTDVRLAHDRVMVGVQPDVSGLAQQQARPGVR</sequence>
<protein>
    <submittedName>
        <fullName evidence="1">Uncharacterized protein</fullName>
    </submittedName>
</protein>
<name>A0A158IUB9_9BURK</name>
<dbReference type="AlphaFoldDB" id="A0A158IUB9"/>
<proteinExistence type="predicted"/>